<dbReference type="EMBL" id="JAPDRL010000214">
    <property type="protein sequence ID" value="KAJ9654721.1"/>
    <property type="molecule type" value="Genomic_DNA"/>
</dbReference>
<dbReference type="InterPro" id="IPR049326">
    <property type="entry name" value="Rhodopsin_dom_fungi"/>
</dbReference>
<evidence type="ECO:0000259" key="2">
    <source>
        <dbReference type="Pfam" id="PF20684"/>
    </source>
</evidence>
<feature type="transmembrane region" description="Helical" evidence="1">
    <location>
        <begin position="141"/>
        <end position="159"/>
    </location>
</feature>
<organism evidence="3 4">
    <name type="scientific">Coniosporium apollinis</name>
    <dbReference type="NCBI Taxonomy" id="61459"/>
    <lineage>
        <taxon>Eukaryota</taxon>
        <taxon>Fungi</taxon>
        <taxon>Dikarya</taxon>
        <taxon>Ascomycota</taxon>
        <taxon>Pezizomycotina</taxon>
        <taxon>Dothideomycetes</taxon>
        <taxon>Dothideomycetes incertae sedis</taxon>
        <taxon>Coniosporium</taxon>
    </lineage>
</organism>
<dbReference type="PANTHER" id="PTHR39614:SF2">
    <property type="entry name" value="INTEGRAL MEMBRANE PROTEIN"/>
    <property type="match status" value="1"/>
</dbReference>
<proteinExistence type="predicted"/>
<dbReference type="Pfam" id="PF20684">
    <property type="entry name" value="Fung_rhodopsin"/>
    <property type="match status" value="1"/>
</dbReference>
<keyword evidence="1" id="KW-1133">Transmembrane helix</keyword>
<protein>
    <recommendedName>
        <fullName evidence="2">Rhodopsin domain-containing protein</fullName>
    </recommendedName>
</protein>
<evidence type="ECO:0000313" key="3">
    <source>
        <dbReference type="EMBL" id="KAJ9654721.1"/>
    </source>
</evidence>
<dbReference type="PANTHER" id="PTHR39614">
    <property type="entry name" value="INTEGRAL MEMBRANE PROTEIN"/>
    <property type="match status" value="1"/>
</dbReference>
<keyword evidence="1" id="KW-0812">Transmembrane</keyword>
<sequence>MPSPSLPAFEGERFSTITPDDHGGIIYITVLLALAYSILTLVARIGIKWSILGVDDWALVVAQTIALGQYIAVLVALSKGLGKSTSIVSSQQYALASQCPGYSARWKAVVALDVATELLFVLLPIYLVWGLQMAHSLKFRVVLGFAFRIPVAAFALAFLDAITTYHDSQNIGVAYSAVIIWHQVELGYSLIAATIPCLKSFIKSFDTGFGAEFGYSTNPYGSANSRPCGNETKCQSFPMSPIKGSKFTRVSSPQSLGRLRPEQIKNVTNIYNTKDSPREDASITSGNSQEMIIRRDVRCDVRHDYVL</sequence>
<feature type="transmembrane region" description="Helical" evidence="1">
    <location>
        <begin position="57"/>
        <end position="77"/>
    </location>
</feature>
<accession>A0ABQ9NHM0</accession>
<feature type="domain" description="Rhodopsin" evidence="2">
    <location>
        <begin position="96"/>
        <end position="203"/>
    </location>
</feature>
<reference evidence="3" key="1">
    <citation type="submission" date="2022-10" db="EMBL/GenBank/DDBJ databases">
        <title>Culturing micro-colonial fungi from biological soil crusts in the Mojave desert and describing Neophaeococcomyces mojavensis, and introducing the new genera and species Taxawa tesnikishii.</title>
        <authorList>
            <person name="Kurbessoian T."/>
            <person name="Stajich J.E."/>
        </authorList>
    </citation>
    <scope>NUCLEOTIDE SEQUENCE</scope>
    <source>
        <strain evidence="3">TK_1</strain>
    </source>
</reference>
<keyword evidence="4" id="KW-1185">Reference proteome</keyword>
<dbReference type="Proteomes" id="UP001172684">
    <property type="component" value="Unassembled WGS sequence"/>
</dbReference>
<evidence type="ECO:0000313" key="4">
    <source>
        <dbReference type="Proteomes" id="UP001172684"/>
    </source>
</evidence>
<feature type="transmembrane region" description="Helical" evidence="1">
    <location>
        <begin position="24"/>
        <end position="45"/>
    </location>
</feature>
<keyword evidence="1" id="KW-0472">Membrane</keyword>
<feature type="transmembrane region" description="Helical" evidence="1">
    <location>
        <begin position="108"/>
        <end position="129"/>
    </location>
</feature>
<name>A0ABQ9NHM0_9PEZI</name>
<comment type="caution">
    <text evidence="3">The sequence shown here is derived from an EMBL/GenBank/DDBJ whole genome shotgun (WGS) entry which is preliminary data.</text>
</comment>
<evidence type="ECO:0000256" key="1">
    <source>
        <dbReference type="SAM" id="Phobius"/>
    </source>
</evidence>
<gene>
    <name evidence="3" type="ORF">H2201_008953</name>
</gene>